<dbReference type="RefSeq" id="WP_129049551.1">
    <property type="nucleotide sequence ID" value="NZ_SDHX01000002.1"/>
</dbReference>
<dbReference type="OrthoDB" id="488825at2"/>
<accession>A0A4Q1C5E3</accession>
<evidence type="ECO:0000313" key="1">
    <source>
        <dbReference type="EMBL" id="RXK53652.1"/>
    </source>
</evidence>
<dbReference type="Pfam" id="PF16277">
    <property type="entry name" value="DUF4926"/>
    <property type="match status" value="1"/>
</dbReference>
<organism evidence="1 2">
    <name type="scientific">Oleiharenicola lentus</name>
    <dbReference type="NCBI Taxonomy" id="2508720"/>
    <lineage>
        <taxon>Bacteria</taxon>
        <taxon>Pseudomonadati</taxon>
        <taxon>Verrucomicrobiota</taxon>
        <taxon>Opitutia</taxon>
        <taxon>Opitutales</taxon>
        <taxon>Opitutaceae</taxon>
        <taxon>Oleiharenicola</taxon>
    </lineage>
</organism>
<dbReference type="Proteomes" id="UP000290218">
    <property type="component" value="Unassembled WGS sequence"/>
</dbReference>
<name>A0A4Q1C5E3_9BACT</name>
<proteinExistence type="predicted"/>
<dbReference type="EMBL" id="SDHX01000002">
    <property type="protein sequence ID" value="RXK53652.1"/>
    <property type="molecule type" value="Genomic_DNA"/>
</dbReference>
<sequence>MKFPLYSRVALAVDVPAEGIRRGDVATVVDHHPAPQAGGEPGCSLEVFSATGKTVAVITVPESSLEALRHDEVLAVRSRTTAA</sequence>
<evidence type="ECO:0000313" key="2">
    <source>
        <dbReference type="Proteomes" id="UP000290218"/>
    </source>
</evidence>
<comment type="caution">
    <text evidence="1">The sequence shown here is derived from an EMBL/GenBank/DDBJ whole genome shotgun (WGS) entry which is preliminary data.</text>
</comment>
<gene>
    <name evidence="1" type="ORF">ESB00_18360</name>
</gene>
<dbReference type="InterPro" id="IPR032568">
    <property type="entry name" value="DUF4926"/>
</dbReference>
<keyword evidence="2" id="KW-1185">Reference proteome</keyword>
<dbReference type="AlphaFoldDB" id="A0A4Q1C5E3"/>
<reference evidence="1 2" key="1">
    <citation type="submission" date="2019-01" db="EMBL/GenBank/DDBJ databases">
        <title>Lacunisphaera sp. strain TWA-58.</title>
        <authorList>
            <person name="Chen W.-M."/>
        </authorList>
    </citation>
    <scope>NUCLEOTIDE SEQUENCE [LARGE SCALE GENOMIC DNA]</scope>
    <source>
        <strain evidence="1 2">TWA-58</strain>
    </source>
</reference>
<protein>
    <submittedName>
        <fullName evidence="1">DUF4926 domain-containing protein</fullName>
    </submittedName>
</protein>